<feature type="region of interest" description="Disordered" evidence="2">
    <location>
        <begin position="58"/>
        <end position="135"/>
    </location>
</feature>
<comment type="caution">
    <text evidence="3">The sequence shown here is derived from an EMBL/GenBank/DDBJ whole genome shotgun (WGS) entry which is preliminary data.</text>
</comment>
<evidence type="ECO:0000313" key="4">
    <source>
        <dbReference type="Proteomes" id="UP001152523"/>
    </source>
</evidence>
<feature type="coiled-coil region" evidence="1">
    <location>
        <begin position="249"/>
        <end position="303"/>
    </location>
</feature>
<keyword evidence="4" id="KW-1185">Reference proteome</keyword>
<evidence type="ECO:0000256" key="1">
    <source>
        <dbReference type="SAM" id="Coils"/>
    </source>
</evidence>
<feature type="region of interest" description="Disordered" evidence="2">
    <location>
        <begin position="415"/>
        <end position="447"/>
    </location>
</feature>
<dbReference type="AlphaFoldDB" id="A0AAV0DNW0"/>
<feature type="compositionally biased region" description="Basic and acidic residues" evidence="2">
    <location>
        <begin position="78"/>
        <end position="91"/>
    </location>
</feature>
<proteinExistence type="predicted"/>
<reference evidence="3" key="1">
    <citation type="submission" date="2022-07" db="EMBL/GenBank/DDBJ databases">
        <authorList>
            <person name="Macas J."/>
            <person name="Novak P."/>
            <person name="Neumann P."/>
        </authorList>
    </citation>
    <scope>NUCLEOTIDE SEQUENCE</scope>
</reference>
<dbReference type="Proteomes" id="UP001152523">
    <property type="component" value="Unassembled WGS sequence"/>
</dbReference>
<sequence>MRSTLWSTGDIKTQKVVAEGSYFRYLEYFSLPNLDSNFSLRFAGNLMDPKAFAKLSKQLAKQKKKDGGPLTQRVVGEFPKKPEVEKKHEGEGPSETVDGESSKAVGLKRKNSGKGSQPPEEKKSRGDAGQKTPSVVIIDELPSGKPLDSLPLVDIDEGAWPLEKVQFPIKKGTTIMHGTFDPREFLRGATPSVDRSTLGRFEDESLELKALQASVTASLAFGELVRRAEQHCLERAKSAEVTRKLVANNTEAIRQLACLEEALRQSEQKLEAAKEEARALGKAEAEKAAADAARTAAEAAEAAKREAVSDATKGAIDAFKAGGWRAESHREWVSSIVPEAVEEWVLGPGALWLARKGKSFYEGGEYFTQANLYRKLARHYGVDPKNFKPEAYGLPPLQPDVRVPLPEGTERVLLEDSELLNCDDDEDEGPEDDAASKPNEEVQGADS</sequence>
<organism evidence="3 4">
    <name type="scientific">Cuscuta epithymum</name>
    <dbReference type="NCBI Taxonomy" id="186058"/>
    <lineage>
        <taxon>Eukaryota</taxon>
        <taxon>Viridiplantae</taxon>
        <taxon>Streptophyta</taxon>
        <taxon>Embryophyta</taxon>
        <taxon>Tracheophyta</taxon>
        <taxon>Spermatophyta</taxon>
        <taxon>Magnoliopsida</taxon>
        <taxon>eudicotyledons</taxon>
        <taxon>Gunneridae</taxon>
        <taxon>Pentapetalae</taxon>
        <taxon>asterids</taxon>
        <taxon>lamiids</taxon>
        <taxon>Solanales</taxon>
        <taxon>Convolvulaceae</taxon>
        <taxon>Cuscuteae</taxon>
        <taxon>Cuscuta</taxon>
        <taxon>Cuscuta subgen. Cuscuta</taxon>
    </lineage>
</organism>
<protein>
    <recommendedName>
        <fullName evidence="5">MBD domain-containing protein</fullName>
    </recommendedName>
</protein>
<dbReference type="EMBL" id="CAMAPF010000128">
    <property type="protein sequence ID" value="CAH9104762.1"/>
    <property type="molecule type" value="Genomic_DNA"/>
</dbReference>
<evidence type="ECO:0000313" key="3">
    <source>
        <dbReference type="EMBL" id="CAH9104762.1"/>
    </source>
</evidence>
<gene>
    <name evidence="3" type="ORF">CEPIT_LOCUS16901</name>
</gene>
<name>A0AAV0DNW0_9ASTE</name>
<feature type="compositionally biased region" description="Acidic residues" evidence="2">
    <location>
        <begin position="415"/>
        <end position="433"/>
    </location>
</feature>
<accession>A0AAV0DNW0</accession>
<evidence type="ECO:0000256" key="2">
    <source>
        <dbReference type="SAM" id="MobiDB-lite"/>
    </source>
</evidence>
<evidence type="ECO:0008006" key="5">
    <source>
        <dbReference type="Google" id="ProtNLM"/>
    </source>
</evidence>
<keyword evidence="1" id="KW-0175">Coiled coil</keyword>
<feature type="compositionally biased region" description="Basic and acidic residues" evidence="2">
    <location>
        <begin position="119"/>
        <end position="128"/>
    </location>
</feature>